<organism evidence="1 2">
    <name type="scientific">Artomyces pyxidatus</name>
    <dbReference type="NCBI Taxonomy" id="48021"/>
    <lineage>
        <taxon>Eukaryota</taxon>
        <taxon>Fungi</taxon>
        <taxon>Dikarya</taxon>
        <taxon>Basidiomycota</taxon>
        <taxon>Agaricomycotina</taxon>
        <taxon>Agaricomycetes</taxon>
        <taxon>Russulales</taxon>
        <taxon>Auriscalpiaceae</taxon>
        <taxon>Artomyces</taxon>
    </lineage>
</organism>
<evidence type="ECO:0000313" key="1">
    <source>
        <dbReference type="EMBL" id="KAI0062357.1"/>
    </source>
</evidence>
<protein>
    <submittedName>
        <fullName evidence="1">NAD-P-binding protein</fullName>
    </submittedName>
</protein>
<dbReference type="Proteomes" id="UP000814140">
    <property type="component" value="Unassembled WGS sequence"/>
</dbReference>
<gene>
    <name evidence="1" type="ORF">BV25DRAFT_1916258</name>
</gene>
<keyword evidence="2" id="KW-1185">Reference proteome</keyword>
<proteinExistence type="predicted"/>
<accession>A0ACB8T1J7</accession>
<comment type="caution">
    <text evidence="1">The sequence shown here is derived from an EMBL/GenBank/DDBJ whole genome shotgun (WGS) entry which is preliminary data.</text>
</comment>
<sequence length="338" mass="36679">MPSVTSGTVLVTGASGYIGTWIVKYLVEHGFSVVVAVRNDQQGEFLETRFPEFKGKVTHVNITDISKEGAYDEAVKGVDAIIHSASPVVFSWEDPSEVVGPAVAGATGILKSAHEFGTKVKRVVLTSSAVAIHNCDYDGEQKEERSWDETEWNDTGLNAPLTKTSSPWLVYNAAKVRAEKASWDFVKEAKPAFDLVTILPSFNYGPYIHNVGKSLGSTPGMFLSTLPVGETSGKLIGDWVDVRDSATLHVLALESETIGGERLLSTNGLFAWQDLYDVLNASGYDVAGKDTKGAGLKKQNTIMSNAKTFKYFPTFKYRTLEESVGDMAAEMKKSGFLA</sequence>
<reference evidence="1" key="2">
    <citation type="journal article" date="2022" name="New Phytol.">
        <title>Evolutionary transition to the ectomycorrhizal habit in the genomes of a hyperdiverse lineage of mushroom-forming fungi.</title>
        <authorList>
            <person name="Looney B."/>
            <person name="Miyauchi S."/>
            <person name="Morin E."/>
            <person name="Drula E."/>
            <person name="Courty P.E."/>
            <person name="Kohler A."/>
            <person name="Kuo A."/>
            <person name="LaButti K."/>
            <person name="Pangilinan J."/>
            <person name="Lipzen A."/>
            <person name="Riley R."/>
            <person name="Andreopoulos W."/>
            <person name="He G."/>
            <person name="Johnson J."/>
            <person name="Nolan M."/>
            <person name="Tritt A."/>
            <person name="Barry K.W."/>
            <person name="Grigoriev I.V."/>
            <person name="Nagy L.G."/>
            <person name="Hibbett D."/>
            <person name="Henrissat B."/>
            <person name="Matheny P.B."/>
            <person name="Labbe J."/>
            <person name="Martin F.M."/>
        </authorList>
    </citation>
    <scope>NUCLEOTIDE SEQUENCE</scope>
    <source>
        <strain evidence="1">HHB10654</strain>
    </source>
</reference>
<dbReference type="EMBL" id="MU277208">
    <property type="protein sequence ID" value="KAI0062357.1"/>
    <property type="molecule type" value="Genomic_DNA"/>
</dbReference>
<evidence type="ECO:0000313" key="2">
    <source>
        <dbReference type="Proteomes" id="UP000814140"/>
    </source>
</evidence>
<reference evidence="1" key="1">
    <citation type="submission" date="2021-03" db="EMBL/GenBank/DDBJ databases">
        <authorList>
            <consortium name="DOE Joint Genome Institute"/>
            <person name="Ahrendt S."/>
            <person name="Looney B.P."/>
            <person name="Miyauchi S."/>
            <person name="Morin E."/>
            <person name="Drula E."/>
            <person name="Courty P.E."/>
            <person name="Chicoki N."/>
            <person name="Fauchery L."/>
            <person name="Kohler A."/>
            <person name="Kuo A."/>
            <person name="Labutti K."/>
            <person name="Pangilinan J."/>
            <person name="Lipzen A."/>
            <person name="Riley R."/>
            <person name="Andreopoulos W."/>
            <person name="He G."/>
            <person name="Johnson J."/>
            <person name="Barry K.W."/>
            <person name="Grigoriev I.V."/>
            <person name="Nagy L."/>
            <person name="Hibbett D."/>
            <person name="Henrissat B."/>
            <person name="Matheny P.B."/>
            <person name="Labbe J."/>
            <person name="Martin F."/>
        </authorList>
    </citation>
    <scope>NUCLEOTIDE SEQUENCE</scope>
    <source>
        <strain evidence="1">HHB10654</strain>
    </source>
</reference>
<name>A0ACB8T1J7_9AGAM</name>